<gene>
    <name evidence="1" type="primary">pilT_38</name>
    <name evidence="1" type="ORF">SDC9_209357</name>
</gene>
<protein>
    <submittedName>
        <fullName evidence="1">Twitching mobility protein</fullName>
    </submittedName>
</protein>
<name>A0A645JG24_9ZZZZ</name>
<reference evidence="1" key="1">
    <citation type="submission" date="2019-08" db="EMBL/GenBank/DDBJ databases">
        <authorList>
            <person name="Kucharzyk K."/>
            <person name="Murdoch R.W."/>
            <person name="Higgins S."/>
            <person name="Loffler F."/>
        </authorList>
    </citation>
    <scope>NUCLEOTIDE SEQUENCE</scope>
</reference>
<accession>A0A645JG24</accession>
<organism evidence="1">
    <name type="scientific">bioreactor metagenome</name>
    <dbReference type="NCBI Taxonomy" id="1076179"/>
    <lineage>
        <taxon>unclassified sequences</taxon>
        <taxon>metagenomes</taxon>
        <taxon>ecological metagenomes</taxon>
    </lineage>
</organism>
<evidence type="ECO:0000313" key="1">
    <source>
        <dbReference type="EMBL" id="MPN61619.1"/>
    </source>
</evidence>
<proteinExistence type="predicted"/>
<dbReference type="AlphaFoldDB" id="A0A645JG24"/>
<sequence length="77" mass="8665">MIPVTEVMVATPAVRNLIREGKPHMLNSIIQTGANEGMHSLDANLAELCFKGLIAKEEGLSRAQDKQYFQQLINKRW</sequence>
<dbReference type="InterPro" id="IPR027417">
    <property type="entry name" value="P-loop_NTPase"/>
</dbReference>
<dbReference type="Gene3D" id="3.40.50.300">
    <property type="entry name" value="P-loop containing nucleotide triphosphate hydrolases"/>
    <property type="match status" value="1"/>
</dbReference>
<dbReference type="EMBL" id="VSSQ01138472">
    <property type="protein sequence ID" value="MPN61619.1"/>
    <property type="molecule type" value="Genomic_DNA"/>
</dbReference>
<comment type="caution">
    <text evidence="1">The sequence shown here is derived from an EMBL/GenBank/DDBJ whole genome shotgun (WGS) entry which is preliminary data.</text>
</comment>